<dbReference type="AlphaFoldDB" id="A0A3N4F0M3"/>
<dbReference type="EMBL" id="CP034073">
    <property type="protein sequence ID" value="AZG36731.1"/>
    <property type="molecule type" value="Genomic_DNA"/>
</dbReference>
<sequence>MNSIKQTTLAVALGTVVITAGFSAQVEANPFGFQQLTSGYQLDGGEGKCGEGKCGGDMKKSAEKAAEGKCGEGKCGGDMKMSAEKAVEGKCGGDKMNSAAKTVEGKCGGQK</sequence>
<evidence type="ECO:0000313" key="3">
    <source>
        <dbReference type="Proteomes" id="UP000273778"/>
    </source>
</evidence>
<reference evidence="2" key="3">
    <citation type="submission" date="2018-11" db="EMBL/GenBank/DDBJ databases">
        <authorList>
            <person name="Hwang Y.J."/>
            <person name="Hwang C.Y."/>
        </authorList>
    </citation>
    <scope>NUCLEOTIDE SEQUENCE</scope>
    <source>
        <strain evidence="2">R106</strain>
    </source>
</reference>
<name>A0A3N4F0M3_9GAMM</name>
<reference evidence="1 3" key="1">
    <citation type="submission" date="2018-11" db="EMBL/GenBank/DDBJ databases">
        <title>Shewanella sp. M2.</title>
        <authorList>
            <person name="Hwang Y.J."/>
            <person name="Hwang C.Y."/>
        </authorList>
    </citation>
    <scope>NUCLEOTIDE SEQUENCE [LARGE SCALE GENOMIC DNA]</scope>
    <source>
        <strain evidence="1 3">M2</strain>
    </source>
</reference>
<evidence type="ECO:0008006" key="5">
    <source>
        <dbReference type="Google" id="ProtNLM"/>
    </source>
</evidence>
<dbReference type="Proteomes" id="UP000278855">
    <property type="component" value="Unassembled WGS sequence"/>
</dbReference>
<dbReference type="RefSeq" id="WP_124011760.1">
    <property type="nucleotide sequence ID" value="NZ_CP034073.1"/>
</dbReference>
<dbReference type="Proteomes" id="UP000273778">
    <property type="component" value="Chromosome"/>
</dbReference>
<dbReference type="KEGG" id="spsr:EGC80_18945"/>
<accession>A0A3N4F0M3</accession>
<gene>
    <name evidence="2" type="ORF">EGC77_02605</name>
    <name evidence="1" type="ORF">EGC80_18945</name>
</gene>
<keyword evidence="3" id="KW-1185">Reference proteome</keyword>
<reference evidence="4" key="2">
    <citation type="submission" date="2018-11" db="EMBL/GenBank/DDBJ databases">
        <title>Shewanella sp. R106.</title>
        <authorList>
            <person name="Hwang Y.J."/>
            <person name="Hwang C.Y."/>
        </authorList>
    </citation>
    <scope>NUCLEOTIDE SEQUENCE [LARGE SCALE GENOMIC DNA]</scope>
    <source>
        <strain evidence="4">R106</strain>
    </source>
</reference>
<evidence type="ECO:0000313" key="1">
    <source>
        <dbReference type="EMBL" id="AZG36731.1"/>
    </source>
</evidence>
<dbReference type="EMBL" id="RKKB01000001">
    <property type="protein sequence ID" value="RPA34584.1"/>
    <property type="molecule type" value="Genomic_DNA"/>
</dbReference>
<evidence type="ECO:0000313" key="2">
    <source>
        <dbReference type="EMBL" id="RPA34584.1"/>
    </source>
</evidence>
<protein>
    <recommendedName>
        <fullName evidence="5">Low-complexity protein</fullName>
    </recommendedName>
</protein>
<proteinExistence type="predicted"/>
<evidence type="ECO:0000313" key="4">
    <source>
        <dbReference type="Proteomes" id="UP000278855"/>
    </source>
</evidence>
<organism evidence="2 4">
    <name type="scientific">Shewanella psychromarinicola</name>
    <dbReference type="NCBI Taxonomy" id="2487742"/>
    <lineage>
        <taxon>Bacteria</taxon>
        <taxon>Pseudomonadati</taxon>
        <taxon>Pseudomonadota</taxon>
        <taxon>Gammaproteobacteria</taxon>
        <taxon>Alteromonadales</taxon>
        <taxon>Shewanellaceae</taxon>
        <taxon>Shewanella</taxon>
    </lineage>
</organism>
<dbReference type="OrthoDB" id="6272851at2"/>